<dbReference type="EMBL" id="KN407881">
    <property type="protein sequence ID" value="KHG17262.1"/>
    <property type="molecule type" value="Genomic_DNA"/>
</dbReference>
<evidence type="ECO:0000313" key="2">
    <source>
        <dbReference type="Proteomes" id="UP000032142"/>
    </source>
</evidence>
<dbReference type="Proteomes" id="UP000032142">
    <property type="component" value="Unassembled WGS sequence"/>
</dbReference>
<protein>
    <submittedName>
        <fullName evidence="1">Uncharacterized protein</fullName>
    </submittedName>
</protein>
<name>A0A0B0NXA6_GOSAR</name>
<proteinExistence type="predicted"/>
<accession>A0A0B0NXA6</accession>
<keyword evidence="2" id="KW-1185">Reference proteome</keyword>
<sequence length="47" mass="5381">MLLRADISVSSSELWRVHNKFRSSTKTVTLMTCHSYPMNSYSSNGAW</sequence>
<gene>
    <name evidence="1" type="ORF">F383_21750</name>
</gene>
<dbReference type="AlphaFoldDB" id="A0A0B0NXA6"/>
<organism evidence="1 2">
    <name type="scientific">Gossypium arboreum</name>
    <name type="common">Tree cotton</name>
    <name type="synonym">Gossypium nanking</name>
    <dbReference type="NCBI Taxonomy" id="29729"/>
    <lineage>
        <taxon>Eukaryota</taxon>
        <taxon>Viridiplantae</taxon>
        <taxon>Streptophyta</taxon>
        <taxon>Embryophyta</taxon>
        <taxon>Tracheophyta</taxon>
        <taxon>Spermatophyta</taxon>
        <taxon>Magnoliopsida</taxon>
        <taxon>eudicotyledons</taxon>
        <taxon>Gunneridae</taxon>
        <taxon>Pentapetalae</taxon>
        <taxon>rosids</taxon>
        <taxon>malvids</taxon>
        <taxon>Malvales</taxon>
        <taxon>Malvaceae</taxon>
        <taxon>Malvoideae</taxon>
        <taxon>Gossypium</taxon>
    </lineage>
</organism>
<reference evidence="2" key="1">
    <citation type="submission" date="2014-09" db="EMBL/GenBank/DDBJ databases">
        <authorList>
            <person name="Mudge J."/>
            <person name="Ramaraj T."/>
            <person name="Lindquist I.E."/>
            <person name="Bharti A.K."/>
            <person name="Sundararajan A."/>
            <person name="Cameron C.T."/>
            <person name="Woodward J.E."/>
            <person name="May G.D."/>
            <person name="Brubaker C."/>
            <person name="Broadhvest J."/>
            <person name="Wilkins T.A."/>
        </authorList>
    </citation>
    <scope>NUCLEOTIDE SEQUENCE</scope>
    <source>
        <strain evidence="2">cv. AKA8401</strain>
    </source>
</reference>
<evidence type="ECO:0000313" key="1">
    <source>
        <dbReference type="EMBL" id="KHG17262.1"/>
    </source>
</evidence>